<sequence>MLLHRTTSNLEAEKYKRLLPSKHSPKPLLAPSRIPSINRTQRINPLVFYTSKLANMQFKSTFLTLLAGAAVSNAVIVDLFADPNCQIPAGNRNVWDNSCAPLGGFQSFRITGSGGSGQVLSAYSRNACAGPVTACVPVSATGSCVRTTNDQGGSNAMSSSPVCGAV</sequence>
<protein>
    <submittedName>
        <fullName evidence="1">Uncharacterized protein</fullName>
    </submittedName>
</protein>
<evidence type="ECO:0000313" key="2">
    <source>
        <dbReference type="Proteomes" id="UP000244855"/>
    </source>
</evidence>
<accession>A0A2V1DJF1</accession>
<reference evidence="1 2" key="1">
    <citation type="journal article" date="2018" name="Sci. Rep.">
        <title>Comparative genomics provides insights into the lifestyle and reveals functional heterogeneity of dark septate endophytic fungi.</title>
        <authorList>
            <person name="Knapp D.G."/>
            <person name="Nemeth J.B."/>
            <person name="Barry K."/>
            <person name="Hainaut M."/>
            <person name="Henrissat B."/>
            <person name="Johnson J."/>
            <person name="Kuo A."/>
            <person name="Lim J.H.P."/>
            <person name="Lipzen A."/>
            <person name="Nolan M."/>
            <person name="Ohm R.A."/>
            <person name="Tamas L."/>
            <person name="Grigoriev I.V."/>
            <person name="Spatafora J.W."/>
            <person name="Nagy L.G."/>
            <person name="Kovacs G.M."/>
        </authorList>
    </citation>
    <scope>NUCLEOTIDE SEQUENCE [LARGE SCALE GENOMIC DNA]</scope>
    <source>
        <strain evidence="1 2">DSE2036</strain>
    </source>
</reference>
<dbReference type="EMBL" id="KZ805416">
    <property type="protein sequence ID" value="PVH98307.1"/>
    <property type="molecule type" value="Genomic_DNA"/>
</dbReference>
<keyword evidence="2" id="KW-1185">Reference proteome</keyword>
<evidence type="ECO:0000313" key="1">
    <source>
        <dbReference type="EMBL" id="PVH98307.1"/>
    </source>
</evidence>
<dbReference type="OrthoDB" id="3598923at2759"/>
<organism evidence="1 2">
    <name type="scientific">Periconia macrospinosa</name>
    <dbReference type="NCBI Taxonomy" id="97972"/>
    <lineage>
        <taxon>Eukaryota</taxon>
        <taxon>Fungi</taxon>
        <taxon>Dikarya</taxon>
        <taxon>Ascomycota</taxon>
        <taxon>Pezizomycotina</taxon>
        <taxon>Dothideomycetes</taxon>
        <taxon>Pleosporomycetidae</taxon>
        <taxon>Pleosporales</taxon>
        <taxon>Massarineae</taxon>
        <taxon>Periconiaceae</taxon>
        <taxon>Periconia</taxon>
    </lineage>
</organism>
<dbReference type="AlphaFoldDB" id="A0A2V1DJF1"/>
<gene>
    <name evidence="1" type="ORF">DM02DRAFT_50165</name>
</gene>
<proteinExistence type="predicted"/>
<dbReference type="Proteomes" id="UP000244855">
    <property type="component" value="Unassembled WGS sequence"/>
</dbReference>
<name>A0A2V1DJF1_9PLEO</name>